<keyword evidence="2" id="KW-1185">Reference proteome</keyword>
<dbReference type="EMBL" id="CP077080">
    <property type="protein sequence ID" value="QXI51954.1"/>
    <property type="molecule type" value="Genomic_DNA"/>
</dbReference>
<name>A0ABX8Q9M9_PSECO</name>
<reference evidence="1 2" key="1">
    <citation type="journal article" date="2021" name="Microorganisms">
        <title>The Ever-Expanding Pseudomonas Genus: Description of 43 New Species and Partition of the Pseudomonas putida Group.</title>
        <authorList>
            <person name="Girard L."/>
            <person name="Lood C."/>
            <person name="Hofte M."/>
            <person name="Vandamme P."/>
            <person name="Rokni-Zadeh H."/>
            <person name="van Noort V."/>
            <person name="Lavigne R."/>
            <person name="De Mot R."/>
        </authorList>
    </citation>
    <scope>NUCLEOTIDE SEQUENCE [LARGE SCALE GENOMIC DNA]</scope>
    <source>
        <strain evidence="1 2">SWRI17</strain>
    </source>
</reference>
<accession>A0ABX8Q9M9</accession>
<evidence type="ECO:0000313" key="2">
    <source>
        <dbReference type="Proteomes" id="UP000824066"/>
    </source>
</evidence>
<protein>
    <submittedName>
        <fullName evidence="1">Uncharacterized protein</fullName>
    </submittedName>
</protein>
<gene>
    <name evidence="1" type="ORF">KSS97_20810</name>
</gene>
<organism evidence="1 2">
    <name type="scientific">Pseudomonas canavaninivorans</name>
    <dbReference type="NCBI Taxonomy" id="2842348"/>
    <lineage>
        <taxon>Bacteria</taxon>
        <taxon>Pseudomonadati</taxon>
        <taxon>Pseudomonadota</taxon>
        <taxon>Gammaproteobacteria</taxon>
        <taxon>Pseudomonadales</taxon>
        <taxon>Pseudomonadaceae</taxon>
        <taxon>Pseudomonas</taxon>
    </lineage>
</organism>
<sequence length="450" mass="49786">MPLDQTCNIHSLTGEVAKRPALGTDIGGKSWAPWFADVLVEPVSIRGHEVFYKQGKIYEVKNGKYAPYKGKPEWIGLSKKTVKPKSIVDVTIEFQTGIYAGIKITGIAEDINDIRRVGAIMVPDLNPDFNYIFAKLDDKYYVLRNLAKNKSETLKLRQLESSELAEGYGEELKRIYEGSLNANNTVRLHGEELVNQALERLEKVSIPIGTTANPPRNMDWAQVDTSPAEALMFDQRTRLLVCEMPAGTALWSPVHLSPQNIQNKTTSIFGDIFKKRELSIEHAMGELKKTLPGSQKNIAFAEVTLTSGRVEIYVSVSGINDYTRHLPVFREGNQLQIGDVTYYNVDALKGGTDPTSLLLTKEGESLLAIPHPTAGSSQTMNPITSGDSESKLISYISEKYPDNGDIRSITIATTLPPCDSCAIVMKEFGHLRGADALNVTWGKRKRPTNS</sequence>
<proteinExistence type="predicted"/>
<dbReference type="RefSeq" id="WP_217860044.1">
    <property type="nucleotide sequence ID" value="NZ_CP077080.1"/>
</dbReference>
<evidence type="ECO:0000313" key="1">
    <source>
        <dbReference type="EMBL" id="QXI51954.1"/>
    </source>
</evidence>
<dbReference type="Proteomes" id="UP000824066">
    <property type="component" value="Chromosome"/>
</dbReference>